<reference evidence="3" key="1">
    <citation type="submission" date="2022-11" db="EMBL/GenBank/DDBJ databases">
        <title>Centuries of genome instability and evolution in soft-shell clam transmissible cancer (bioRxiv).</title>
        <authorList>
            <person name="Hart S.F.M."/>
            <person name="Yonemitsu M.A."/>
            <person name="Giersch R.M."/>
            <person name="Beal B.F."/>
            <person name="Arriagada G."/>
            <person name="Davis B.W."/>
            <person name="Ostrander E.A."/>
            <person name="Goff S.P."/>
            <person name="Metzger M.J."/>
        </authorList>
    </citation>
    <scope>NUCLEOTIDE SEQUENCE</scope>
    <source>
        <strain evidence="3">MELC-2E11</strain>
        <tissue evidence="3">Siphon/mantle</tissue>
    </source>
</reference>
<evidence type="ECO:0000313" key="4">
    <source>
        <dbReference type="Proteomes" id="UP001164746"/>
    </source>
</evidence>
<evidence type="ECO:0000313" key="3">
    <source>
        <dbReference type="EMBL" id="WAR18115.1"/>
    </source>
</evidence>
<dbReference type="SUPFAM" id="SSF52540">
    <property type="entry name" value="P-loop containing nucleoside triphosphate hydrolases"/>
    <property type="match status" value="1"/>
</dbReference>
<feature type="region of interest" description="Disordered" evidence="1">
    <location>
        <begin position="184"/>
        <end position="208"/>
    </location>
</feature>
<organism evidence="3 4">
    <name type="scientific">Mya arenaria</name>
    <name type="common">Soft-shell clam</name>
    <dbReference type="NCBI Taxonomy" id="6604"/>
    <lineage>
        <taxon>Eukaryota</taxon>
        <taxon>Metazoa</taxon>
        <taxon>Spiralia</taxon>
        <taxon>Lophotrochozoa</taxon>
        <taxon>Mollusca</taxon>
        <taxon>Bivalvia</taxon>
        <taxon>Autobranchia</taxon>
        <taxon>Heteroconchia</taxon>
        <taxon>Euheterodonta</taxon>
        <taxon>Imparidentia</taxon>
        <taxon>Neoheterodontei</taxon>
        <taxon>Myida</taxon>
        <taxon>Myoidea</taxon>
        <taxon>Myidae</taxon>
        <taxon>Mya</taxon>
    </lineage>
</organism>
<keyword evidence="4" id="KW-1185">Reference proteome</keyword>
<dbReference type="Proteomes" id="UP001164746">
    <property type="component" value="Chromosome 10"/>
</dbReference>
<feature type="domain" description="NACHT" evidence="2">
    <location>
        <begin position="346"/>
        <end position="456"/>
    </location>
</feature>
<dbReference type="InterPro" id="IPR007111">
    <property type="entry name" value="NACHT_NTPase"/>
</dbReference>
<gene>
    <name evidence="3" type="ORF">MAR_032709</name>
</gene>
<dbReference type="Gene3D" id="3.40.50.300">
    <property type="entry name" value="P-loop containing nucleotide triphosphate hydrolases"/>
    <property type="match status" value="1"/>
</dbReference>
<dbReference type="InterPro" id="IPR027417">
    <property type="entry name" value="P-loop_NTPase"/>
</dbReference>
<dbReference type="Pfam" id="PF05729">
    <property type="entry name" value="NACHT"/>
    <property type="match status" value="1"/>
</dbReference>
<proteinExistence type="predicted"/>
<evidence type="ECO:0000259" key="2">
    <source>
        <dbReference type="PROSITE" id="PS50837"/>
    </source>
</evidence>
<protein>
    <recommendedName>
        <fullName evidence="2">NACHT domain-containing protein</fullName>
    </recommendedName>
</protein>
<dbReference type="PROSITE" id="PS50837">
    <property type="entry name" value="NACHT"/>
    <property type="match status" value="1"/>
</dbReference>
<name>A0ABY7F840_MYAAR</name>
<dbReference type="PANTHER" id="PTHR46312">
    <property type="entry name" value="NACHT DOMAIN-CONTAINING PROTEIN"/>
    <property type="match status" value="1"/>
</dbReference>
<accession>A0ABY7F840</accession>
<dbReference type="PANTHER" id="PTHR46312:SF2">
    <property type="entry name" value="NUCLEOTIDE-BINDING OLIGOMERIZATION DOMAIN-CONTAINING PROTEIN 2-LIKE"/>
    <property type="match status" value="1"/>
</dbReference>
<dbReference type="EMBL" id="CP111021">
    <property type="protein sequence ID" value="WAR18115.1"/>
    <property type="molecule type" value="Genomic_DNA"/>
</dbReference>
<evidence type="ECO:0000256" key="1">
    <source>
        <dbReference type="SAM" id="MobiDB-lite"/>
    </source>
</evidence>
<sequence>MYQWVCDGMLERALPHMYQGNGEGMYGCGEKGYKNKVIMGNSLKRTRGKKERFDELAASGEAENLQHQQQADEALRADSTNKHKAQLETNTNLLATAIEVAGDRELERIDEGAEAHKRDIDAVQITQQQKIKVSSTSKHHAQIEKHTIVCTTAIEDAAGRGIERIDEDTEAHKRDIEALATRKKAEISQHQQQRQQEDEAIRAASTSKHHAQIEKHTIVCTTAIEDAADRGIECIDEDVEAHKRDFDLLANMRKAELLQQQQEVDEAFRTDLKETLRKYHLKHNSFLSLGPFFSSDDSRLKDFYVPPTLSEVLQQRISKENGPREHKTRPITSLEQLLTPADTTKQFTIITANAGVGKTSFCKFIAVLWCASHGHETDTISTFKERFDIPFESLEKIPYLLYIPMRSIPQGRTHSIEKLIFDHLENVIGYLKQDRDKLRRVFMNERCLVILDGMDESSLSTLVPAMAKRKYSIIITCRPWKLADMELPKYTHINIDDLSNSSQKNLFEHVNKLLNAYNSTTFEVKNFLATLEAKKLQPLSSNTLVGLQLYCLWYDQRMDDETSENNKTRMTLGPTRSHIYAAILEKMFSLEMKKTKDFSERQQNKISTQRPLPKCFEGRKLCKAKSCLIYETGKIALKMLVNSKIEFDEETMHSLLDGQFLLDSGIISAYMSHKCSIENKVYHFLHKTYQEMFAAIYISSLNFKSEDWLALEDNFNTVFSPDIMSFLCVMNYEQGRRCSEIFGNIEREFYREDAFYANEIIEYQDTVQLAYNECVNNGVSEPQLTLRHVELNRENAASIGPLLQQNLSGLYSCVIECSEGYPANTSITSMEQLHTLCISSKEEGNASRQSIPTLFPNKLTFLCLFDLNIETDNLNLASCGNIKVIILLNLRLRHVTIAPTQLETFLVAIEDNIRENIPPMEQYDKLQQLRLGTLLLPDNSSIGLFSFTDLAVVTLQNLGLHHLIIVPDKLEKSWVLVNNNISKLIPNIIEALQSDEQFTNISQIYRSAGFAYIR</sequence>